<evidence type="ECO:0000256" key="1">
    <source>
        <dbReference type="ARBA" id="ARBA00000448"/>
    </source>
</evidence>
<dbReference type="PROSITE" id="PS00572">
    <property type="entry name" value="GLYCOSYL_HYDROL_F1_1"/>
    <property type="match status" value="1"/>
</dbReference>
<feature type="active site" description="Nucleophile" evidence="9">
    <location>
        <position position="363"/>
    </location>
</feature>
<dbReference type="Pfam" id="PF00232">
    <property type="entry name" value="Glyco_hydro_1"/>
    <property type="match status" value="1"/>
</dbReference>
<dbReference type="InterPro" id="IPR001360">
    <property type="entry name" value="Glyco_hydro_1"/>
</dbReference>
<dbReference type="NCBIfam" id="TIGR03356">
    <property type="entry name" value="BGL"/>
    <property type="match status" value="1"/>
</dbReference>
<proteinExistence type="inferred from homology"/>
<dbReference type="PROSITE" id="PS00653">
    <property type="entry name" value="GLYCOSYL_HYDROL_F1_2"/>
    <property type="match status" value="1"/>
</dbReference>
<evidence type="ECO:0000256" key="7">
    <source>
        <dbReference type="ARBA" id="ARBA00023295"/>
    </source>
</evidence>
<keyword evidence="4 10" id="KW-0378">Hydrolase</keyword>
<evidence type="ECO:0000256" key="3">
    <source>
        <dbReference type="ARBA" id="ARBA00012744"/>
    </source>
</evidence>
<dbReference type="PANTHER" id="PTHR10353:SF36">
    <property type="entry name" value="LP05116P"/>
    <property type="match status" value="1"/>
</dbReference>
<comment type="caution">
    <text evidence="11">The sequence shown here is derived from an EMBL/GenBank/DDBJ whole genome shotgun (WGS) entry which is preliminary data.</text>
</comment>
<dbReference type="InterPro" id="IPR017853">
    <property type="entry name" value="GH"/>
</dbReference>
<evidence type="ECO:0000256" key="5">
    <source>
        <dbReference type="ARBA" id="ARBA00023001"/>
    </source>
</evidence>
<dbReference type="Proteomes" id="UP000604001">
    <property type="component" value="Unassembled WGS sequence"/>
</dbReference>
<dbReference type="InterPro" id="IPR017736">
    <property type="entry name" value="Glyco_hydro_1_beta-glucosidase"/>
</dbReference>
<evidence type="ECO:0000256" key="10">
    <source>
        <dbReference type="RuleBase" id="RU361175"/>
    </source>
</evidence>
<dbReference type="InterPro" id="IPR018120">
    <property type="entry name" value="Glyco_hydro_1_AS"/>
</dbReference>
<accession>A0ABR6U5C3</accession>
<keyword evidence="5" id="KW-0136">Cellulose degradation</keyword>
<dbReference type="EMBL" id="JACMYC010000002">
    <property type="protein sequence ID" value="MBC2959607.1"/>
    <property type="molecule type" value="Genomic_DNA"/>
</dbReference>
<dbReference type="GO" id="GO:0004565">
    <property type="term" value="F:beta-galactosidase activity"/>
    <property type="evidence" value="ECO:0007669"/>
    <property type="project" value="UniProtKB-EC"/>
</dbReference>
<dbReference type="Gene3D" id="3.20.20.80">
    <property type="entry name" value="Glycosidases"/>
    <property type="match status" value="1"/>
</dbReference>
<evidence type="ECO:0000313" key="11">
    <source>
        <dbReference type="EMBL" id="MBC2959607.1"/>
    </source>
</evidence>
<keyword evidence="6" id="KW-0119">Carbohydrate metabolism</keyword>
<evidence type="ECO:0000256" key="4">
    <source>
        <dbReference type="ARBA" id="ARBA00022801"/>
    </source>
</evidence>
<keyword evidence="8" id="KW-0624">Polysaccharide degradation</keyword>
<keyword evidence="7 10" id="KW-0326">Glycosidase</keyword>
<dbReference type="SUPFAM" id="SSF51445">
    <property type="entry name" value="(Trans)glycosidases"/>
    <property type="match status" value="1"/>
</dbReference>
<dbReference type="EC" id="3.2.1.21" evidence="3 10"/>
<organism evidence="11 12">
    <name type="scientific">Nocardioides deserti</name>
    <dbReference type="NCBI Taxonomy" id="1588644"/>
    <lineage>
        <taxon>Bacteria</taxon>
        <taxon>Bacillati</taxon>
        <taxon>Actinomycetota</taxon>
        <taxon>Actinomycetes</taxon>
        <taxon>Propionibacteriales</taxon>
        <taxon>Nocardioidaceae</taxon>
        <taxon>Nocardioides</taxon>
    </lineage>
</organism>
<dbReference type="PANTHER" id="PTHR10353">
    <property type="entry name" value="GLYCOSYL HYDROLASE"/>
    <property type="match status" value="1"/>
</dbReference>
<sequence length="459" mass="50924">MIVPVAPASSDLPQLPPGFRFGTSTAAYQVEGAAREGGRGPSIWDTFTHTPGRINDGSTGDVACDHYHRFHEDVALMKDLGVGGYRLSLSWSRIQPTGSGAVNTQGIDFYDRLLDTLLAADVQPMVTLYHWDLPQALEDDGGWLNRATIDRFAEYAAICGERFGDRVEHWVPVNEPNVVMMMGYGIGMHAPGKALMFDALPVAHHLLLAHGRAAIALRESVPSGVRASVGCANNHAPMWPASEDAADIGATKLFDAMWNGLFIEPMLLGRYPVDLAPLLEDVVLDGDLATIRQPLDFYGVNYYNPWKIAAAGEDAELPFEFRELLGYPTTDFGWPVVPDALREWLIMFRARFRHALPPLYITENGAAYNMGPDADGVVDDQARIDYLDGHLRAVATAVQRGVDVRGYYCWSLLDNFEWSEGYEQRFGLVHVDYETQVRTPKRSYRWYADVIAAQTRSLG</sequence>
<evidence type="ECO:0000256" key="6">
    <source>
        <dbReference type="ARBA" id="ARBA00023277"/>
    </source>
</evidence>
<comment type="catalytic activity">
    <reaction evidence="1 10">
        <text>Hydrolysis of terminal, non-reducing beta-D-glucosyl residues with release of beta-D-glucose.</text>
        <dbReference type="EC" id="3.2.1.21"/>
    </reaction>
</comment>
<reference evidence="11 12" key="1">
    <citation type="submission" date="2020-08" db="EMBL/GenBank/DDBJ databases">
        <title>novel species in genus Nocardioides.</title>
        <authorList>
            <person name="Zhang G."/>
        </authorList>
    </citation>
    <scope>NUCLEOTIDE SEQUENCE [LARGE SCALE GENOMIC DNA]</scope>
    <source>
        <strain evidence="11 12">SC8A-24</strain>
    </source>
</reference>
<dbReference type="InterPro" id="IPR033132">
    <property type="entry name" value="GH_1_N_CS"/>
</dbReference>
<gene>
    <name evidence="11" type="ORF">H7344_04790</name>
</gene>
<protein>
    <recommendedName>
        <fullName evidence="3 10">Beta-glucosidase</fullName>
        <ecNumber evidence="3 10">3.2.1.21</ecNumber>
    </recommendedName>
</protein>
<comment type="similarity">
    <text evidence="2 10">Belongs to the glycosyl hydrolase 1 family.</text>
</comment>
<evidence type="ECO:0000256" key="9">
    <source>
        <dbReference type="PROSITE-ProRule" id="PRU10055"/>
    </source>
</evidence>
<name>A0ABR6U5C3_9ACTN</name>
<dbReference type="PRINTS" id="PR00131">
    <property type="entry name" value="GLHYDRLASE1"/>
</dbReference>
<evidence type="ECO:0000313" key="12">
    <source>
        <dbReference type="Proteomes" id="UP000604001"/>
    </source>
</evidence>
<evidence type="ECO:0000256" key="2">
    <source>
        <dbReference type="ARBA" id="ARBA00010838"/>
    </source>
</evidence>
<keyword evidence="12" id="KW-1185">Reference proteome</keyword>
<evidence type="ECO:0000256" key="8">
    <source>
        <dbReference type="ARBA" id="ARBA00023326"/>
    </source>
</evidence>